<accession>A0A8B7ZPS3</accession>
<name>A0A8B7ZPS3_ACAPL</name>
<feature type="compositionally biased region" description="Basic and acidic residues" evidence="1">
    <location>
        <begin position="234"/>
        <end position="245"/>
    </location>
</feature>
<organism evidence="2 3">
    <name type="scientific">Acanthaster planci</name>
    <name type="common">Crown-of-thorns starfish</name>
    <dbReference type="NCBI Taxonomy" id="133434"/>
    <lineage>
        <taxon>Eukaryota</taxon>
        <taxon>Metazoa</taxon>
        <taxon>Echinodermata</taxon>
        <taxon>Eleutherozoa</taxon>
        <taxon>Asterozoa</taxon>
        <taxon>Asteroidea</taxon>
        <taxon>Valvatacea</taxon>
        <taxon>Valvatida</taxon>
        <taxon>Acanthasteridae</taxon>
        <taxon>Acanthaster</taxon>
    </lineage>
</organism>
<dbReference type="OMA" id="QLMNRQF"/>
<feature type="region of interest" description="Disordered" evidence="1">
    <location>
        <begin position="228"/>
        <end position="325"/>
    </location>
</feature>
<dbReference type="RefSeq" id="XP_022107047.1">
    <property type="nucleotide sequence ID" value="XM_022251355.1"/>
</dbReference>
<feature type="compositionally biased region" description="Polar residues" evidence="1">
    <location>
        <begin position="65"/>
        <end position="77"/>
    </location>
</feature>
<dbReference type="AlphaFoldDB" id="A0A8B7ZPS3"/>
<evidence type="ECO:0000313" key="2">
    <source>
        <dbReference type="Proteomes" id="UP000694845"/>
    </source>
</evidence>
<proteinExistence type="predicted"/>
<evidence type="ECO:0000313" key="3">
    <source>
        <dbReference type="RefSeq" id="XP_022107047.1"/>
    </source>
</evidence>
<sequence>MSNTVGQISRLFLRHRNRSANRDAKAAPGEIKAVSAGEGGKAVLAPTNCSGSEQQADPLEEASSNEDTAPPTAQQLQEEIESQRKMLHREFDMERMHKELLHIEVEKLHMARENQLMNRQFMAVLKERRALDRERKEMIAAAVEVWRELSGDENFKGKKVHNLNEAISKALHQPASASKIKEEEPRLLRRLRACKTESEVRKFQADLKKKQEALFQLLLKSETMIATGSFHQPKTKDRGGKDAADTPRTGPPVPPKPAVKRSRLGEIRLASSRPVGDPPPRPPDDQEAAASNLQPIIEEGLNAQLANERQEDDLPTNDEPEHVPTRNVLTWNLDVMGIQETSI</sequence>
<keyword evidence="2" id="KW-1185">Reference proteome</keyword>
<dbReference type="GeneID" id="110988104"/>
<gene>
    <name evidence="3" type="primary">LOC110988104</name>
</gene>
<dbReference type="OrthoDB" id="10431553at2759"/>
<feature type="region of interest" description="Disordered" evidence="1">
    <location>
        <begin position="15"/>
        <end position="78"/>
    </location>
</feature>
<dbReference type="KEGG" id="aplc:110988104"/>
<dbReference type="Proteomes" id="UP000694845">
    <property type="component" value="Unplaced"/>
</dbReference>
<evidence type="ECO:0000256" key="1">
    <source>
        <dbReference type="SAM" id="MobiDB-lite"/>
    </source>
</evidence>
<reference evidence="3" key="1">
    <citation type="submission" date="2025-08" db="UniProtKB">
        <authorList>
            <consortium name="RefSeq"/>
        </authorList>
    </citation>
    <scope>IDENTIFICATION</scope>
</reference>
<protein>
    <submittedName>
        <fullName evidence="3">Uncharacterized protein LOC110988104</fullName>
    </submittedName>
</protein>